<gene>
    <name evidence="1" type="ORF">FHS75_000011</name>
</gene>
<dbReference type="Gene3D" id="6.10.280.50">
    <property type="match status" value="1"/>
</dbReference>
<dbReference type="AlphaFoldDB" id="A0A7Y9XV63"/>
<protein>
    <recommendedName>
        <fullName evidence="3">DUF465 domain-containing protein</fullName>
    </recommendedName>
</protein>
<evidence type="ECO:0000313" key="1">
    <source>
        <dbReference type="EMBL" id="NYH93706.1"/>
    </source>
</evidence>
<dbReference type="Proteomes" id="UP000522081">
    <property type="component" value="Unassembled WGS sequence"/>
</dbReference>
<keyword evidence="2" id="KW-1185">Reference proteome</keyword>
<reference evidence="1 2" key="1">
    <citation type="submission" date="2020-07" db="EMBL/GenBank/DDBJ databases">
        <title>Genomic Encyclopedia of Type Strains, Phase IV (KMG-IV): sequencing the most valuable type-strain genomes for metagenomic binning, comparative biology and taxonomic classification.</title>
        <authorList>
            <person name="Goeker M."/>
        </authorList>
    </citation>
    <scope>NUCLEOTIDE SEQUENCE [LARGE SCALE GENOMIC DNA]</scope>
    <source>
        <strain evidence="1 2">DSM 29043</strain>
    </source>
</reference>
<proteinExistence type="predicted"/>
<sequence>MQDDRNSGTLKGYLQRLEREHRRLDRLIGTSKSRSKAEHVSALKRMRLRIKDRIVALRRQFDGRGLTG</sequence>
<dbReference type="InterPro" id="IPR007420">
    <property type="entry name" value="DUF465"/>
</dbReference>
<organism evidence="1 2">
    <name type="scientific">Novosphingobium marinum</name>
    <dbReference type="NCBI Taxonomy" id="1514948"/>
    <lineage>
        <taxon>Bacteria</taxon>
        <taxon>Pseudomonadati</taxon>
        <taxon>Pseudomonadota</taxon>
        <taxon>Alphaproteobacteria</taxon>
        <taxon>Sphingomonadales</taxon>
        <taxon>Sphingomonadaceae</taxon>
        <taxon>Novosphingobium</taxon>
    </lineage>
</organism>
<name>A0A7Y9XV63_9SPHN</name>
<dbReference type="EMBL" id="JACBZF010000001">
    <property type="protein sequence ID" value="NYH93706.1"/>
    <property type="molecule type" value="Genomic_DNA"/>
</dbReference>
<dbReference type="RefSeq" id="WP_179405685.1">
    <property type="nucleotide sequence ID" value="NZ_BMGF01000001.1"/>
</dbReference>
<dbReference type="InterPro" id="IPR038444">
    <property type="entry name" value="DUF465_sf"/>
</dbReference>
<accession>A0A7Y9XV63</accession>
<evidence type="ECO:0008006" key="3">
    <source>
        <dbReference type="Google" id="ProtNLM"/>
    </source>
</evidence>
<evidence type="ECO:0000313" key="2">
    <source>
        <dbReference type="Proteomes" id="UP000522081"/>
    </source>
</evidence>
<comment type="caution">
    <text evidence="1">The sequence shown here is derived from an EMBL/GenBank/DDBJ whole genome shotgun (WGS) entry which is preliminary data.</text>
</comment>
<dbReference type="Pfam" id="PF04325">
    <property type="entry name" value="DUF465"/>
    <property type="match status" value="1"/>
</dbReference>